<sequence length="709" mass="77293">MKAWPLKTKLLAVTLAIVVTLTLAMGWQTFSGISDISERLSRHAGDNLKTAVVRQLQSSARGYGADVSGYINAAYRVPLTVANILSHSIEAGPAQRLSREQVNRLLSATLEQHQDISSAYAQFEANGYDDEDRFWLGSSDMHTVAVNGALEIYLIRNRQGQIEQQRVEESDSKYLSNRNEFGIREAEWYLCGKDSGKPCLMEPYMYEISPGYNELMTSLTVPVMAEGRFRGIVGVDANLPLFQHITEELSTALYDGAAKVTLLSHIGLVAASSHYQEHLARPLNEAMPELGAELMELHTSGGQLETDDRYFVSAAIPIKASGNTWALLIELPKAVALAELTELQTLIEDEHAVVISQQILAAVILAILAIFTMAVVVRSIVQPLKRLNHQVNQLASADGDLTQSLELDTHAELIELSQGFNRFIVKLKNLVDSLKAVSTEVRQQSQENLNISGRTRSSTDEQQHEINNVVTATQEMSATAHEVSRIANDVSSRAQDIHTSVTDSQQNLSTALNSVLEMTDGMTSASQSISKVAQHSEDINRILEVIRSIAEQTNLLALNAAIEAARAGEQGRGFAVVADEVRTLASRTQESTAEIDGMIETLQKEVHSAVSIIQQGSEQSSQSMDATQHAHESLHQVVAAIGEIADHIGQVATAAEEQSSVSEEITRNLTVIGDAANILAELAQDANHSSVQVTQQLDILDQRLAGLRT</sequence>
<dbReference type="GO" id="GO:0006935">
    <property type="term" value="P:chemotaxis"/>
    <property type="evidence" value="ECO:0007669"/>
    <property type="project" value="UniProtKB-ARBA"/>
</dbReference>
<dbReference type="InterPro" id="IPR004089">
    <property type="entry name" value="MCPsignal_dom"/>
</dbReference>
<dbReference type="PROSITE" id="PS50885">
    <property type="entry name" value="HAMP"/>
    <property type="match status" value="1"/>
</dbReference>
<dbReference type="GO" id="GO:0007165">
    <property type="term" value="P:signal transduction"/>
    <property type="evidence" value="ECO:0007669"/>
    <property type="project" value="UniProtKB-KW"/>
</dbReference>
<evidence type="ECO:0000259" key="6">
    <source>
        <dbReference type="PROSITE" id="PS50111"/>
    </source>
</evidence>
<protein>
    <submittedName>
        <fullName evidence="8">Chemotaxis protein</fullName>
    </submittedName>
</protein>
<dbReference type="CDD" id="cd11386">
    <property type="entry name" value="MCP_signal"/>
    <property type="match status" value="1"/>
</dbReference>
<evidence type="ECO:0000256" key="3">
    <source>
        <dbReference type="ARBA" id="ARBA00029447"/>
    </source>
</evidence>
<comment type="similarity">
    <text evidence="3">Belongs to the methyl-accepting chemotaxis (MCP) protein family.</text>
</comment>
<dbReference type="PANTHER" id="PTHR32089:SF117">
    <property type="entry name" value="METHYL ACCEPTING SENSORY TRANSDUCER WITH CACHE_1 SMALL MOLECULE BINDING DOMAIN"/>
    <property type="match status" value="1"/>
</dbReference>
<evidence type="ECO:0000256" key="5">
    <source>
        <dbReference type="SAM" id="Phobius"/>
    </source>
</evidence>
<dbReference type="Gene3D" id="3.30.450.20">
    <property type="entry name" value="PAS domain"/>
    <property type="match status" value="1"/>
</dbReference>
<evidence type="ECO:0000256" key="4">
    <source>
        <dbReference type="PROSITE-ProRule" id="PRU00284"/>
    </source>
</evidence>
<feature type="transmembrane region" description="Helical" evidence="5">
    <location>
        <begin position="359"/>
        <end position="381"/>
    </location>
</feature>
<dbReference type="AlphaFoldDB" id="A0A222FLH5"/>
<dbReference type="GO" id="GO:0016020">
    <property type="term" value="C:membrane"/>
    <property type="evidence" value="ECO:0007669"/>
    <property type="project" value="UniProtKB-SubCell"/>
</dbReference>
<dbReference type="Pfam" id="PF00672">
    <property type="entry name" value="HAMP"/>
    <property type="match status" value="1"/>
</dbReference>
<reference evidence="8 9" key="1">
    <citation type="submission" date="2017-07" db="EMBL/GenBank/DDBJ databases">
        <title>Annotated genome sequence of Bacterioplanes sanyensis isolated from Red Sea.</title>
        <authorList>
            <person name="Rehman Z.U."/>
        </authorList>
    </citation>
    <scope>NUCLEOTIDE SEQUENCE [LARGE SCALE GENOMIC DNA]</scope>
    <source>
        <strain evidence="8 9">NV9</strain>
    </source>
</reference>
<feature type="domain" description="Methyl-accepting transducer" evidence="6">
    <location>
        <begin position="437"/>
        <end position="673"/>
    </location>
</feature>
<organism evidence="8 9">
    <name type="scientific">Bacterioplanes sanyensis</name>
    <dbReference type="NCBI Taxonomy" id="1249553"/>
    <lineage>
        <taxon>Bacteria</taxon>
        <taxon>Pseudomonadati</taxon>
        <taxon>Pseudomonadota</taxon>
        <taxon>Gammaproteobacteria</taxon>
        <taxon>Oceanospirillales</taxon>
        <taxon>Oceanospirillaceae</taxon>
        <taxon>Bacterioplanes</taxon>
    </lineage>
</organism>
<keyword evidence="5" id="KW-0812">Transmembrane</keyword>
<dbReference type="Proteomes" id="UP000202440">
    <property type="component" value="Chromosome"/>
</dbReference>
<dbReference type="Pfam" id="PF00015">
    <property type="entry name" value="MCPsignal"/>
    <property type="match status" value="1"/>
</dbReference>
<feature type="domain" description="HAMP" evidence="7">
    <location>
        <begin position="378"/>
        <end position="432"/>
    </location>
</feature>
<dbReference type="Gene3D" id="1.10.287.950">
    <property type="entry name" value="Methyl-accepting chemotaxis protein"/>
    <property type="match status" value="1"/>
</dbReference>
<dbReference type="SMART" id="SM00304">
    <property type="entry name" value="HAMP"/>
    <property type="match status" value="1"/>
</dbReference>
<gene>
    <name evidence="8" type="ORF">CHH28_11325</name>
</gene>
<dbReference type="SMART" id="SM00283">
    <property type="entry name" value="MA"/>
    <property type="match status" value="1"/>
</dbReference>
<name>A0A222FLH5_9GAMM</name>
<keyword evidence="9" id="KW-1185">Reference proteome</keyword>
<accession>A0A222FLH5</accession>
<evidence type="ECO:0000259" key="7">
    <source>
        <dbReference type="PROSITE" id="PS50885"/>
    </source>
</evidence>
<keyword evidence="5" id="KW-0472">Membrane</keyword>
<dbReference type="KEGG" id="bsan:CHH28_11325"/>
<dbReference type="PROSITE" id="PS50111">
    <property type="entry name" value="CHEMOTAXIS_TRANSDUC_2"/>
    <property type="match status" value="1"/>
</dbReference>
<dbReference type="InterPro" id="IPR003660">
    <property type="entry name" value="HAMP_dom"/>
</dbReference>
<evidence type="ECO:0000313" key="9">
    <source>
        <dbReference type="Proteomes" id="UP000202440"/>
    </source>
</evidence>
<keyword evidence="5" id="KW-1133">Transmembrane helix</keyword>
<dbReference type="CDD" id="cd12913">
    <property type="entry name" value="PDC1_MCP_like"/>
    <property type="match status" value="1"/>
</dbReference>
<comment type="subcellular location">
    <subcellularLocation>
        <location evidence="1">Membrane</location>
    </subcellularLocation>
</comment>
<evidence type="ECO:0000313" key="8">
    <source>
        <dbReference type="EMBL" id="ASP39231.1"/>
    </source>
</evidence>
<keyword evidence="2 4" id="KW-0807">Transducer</keyword>
<dbReference type="EMBL" id="CP022530">
    <property type="protein sequence ID" value="ASP39231.1"/>
    <property type="molecule type" value="Genomic_DNA"/>
</dbReference>
<proteinExistence type="inferred from homology"/>
<dbReference type="SUPFAM" id="SSF58104">
    <property type="entry name" value="Methyl-accepting chemotaxis protein (MCP) signaling domain"/>
    <property type="match status" value="1"/>
</dbReference>
<evidence type="ECO:0000256" key="1">
    <source>
        <dbReference type="ARBA" id="ARBA00004370"/>
    </source>
</evidence>
<dbReference type="RefSeq" id="WP_094060411.1">
    <property type="nucleotide sequence ID" value="NZ_CP022530.1"/>
</dbReference>
<dbReference type="FunFam" id="1.10.287.950:FF:000001">
    <property type="entry name" value="Methyl-accepting chemotaxis sensory transducer"/>
    <property type="match status" value="1"/>
</dbReference>
<evidence type="ECO:0000256" key="2">
    <source>
        <dbReference type="ARBA" id="ARBA00023224"/>
    </source>
</evidence>
<dbReference type="PANTHER" id="PTHR32089">
    <property type="entry name" value="METHYL-ACCEPTING CHEMOTAXIS PROTEIN MCPB"/>
    <property type="match status" value="1"/>
</dbReference>
<dbReference type="CDD" id="cd06225">
    <property type="entry name" value="HAMP"/>
    <property type="match status" value="1"/>
</dbReference>
<dbReference type="OrthoDB" id="2489132at2"/>